<reference evidence="3" key="1">
    <citation type="journal article" date="2013" name="Nat. Biotechnol.">
        <title>Draft genome sequence of chickpea (Cicer arietinum) provides a resource for trait improvement.</title>
        <authorList>
            <person name="Varshney R.K."/>
            <person name="Song C."/>
            <person name="Saxena R.K."/>
            <person name="Azam S."/>
            <person name="Yu S."/>
            <person name="Sharpe A.G."/>
            <person name="Cannon S."/>
            <person name="Baek J."/>
            <person name="Rosen B.D."/>
            <person name="Tar'an B."/>
            <person name="Millan T."/>
            <person name="Zhang X."/>
            <person name="Ramsay L.D."/>
            <person name="Iwata A."/>
            <person name="Wang Y."/>
            <person name="Nelson W."/>
            <person name="Farmer A.D."/>
            <person name="Gaur P.M."/>
            <person name="Soderlund C."/>
            <person name="Penmetsa R.V."/>
            <person name="Xu C."/>
            <person name="Bharti A.K."/>
            <person name="He W."/>
            <person name="Winter P."/>
            <person name="Zhao S."/>
            <person name="Hane J.K."/>
            <person name="Carrasquilla-Garcia N."/>
            <person name="Condie J.A."/>
            <person name="Upadhyaya H.D."/>
            <person name="Luo M.C."/>
            <person name="Thudi M."/>
            <person name="Gowda C.L."/>
            <person name="Singh N.P."/>
            <person name="Lichtenzveig J."/>
            <person name="Gali K.K."/>
            <person name="Rubio J."/>
            <person name="Nadarajan N."/>
            <person name="Dolezel J."/>
            <person name="Bansal K.C."/>
            <person name="Xu X."/>
            <person name="Edwards D."/>
            <person name="Zhang G."/>
            <person name="Kahl G."/>
            <person name="Gil J."/>
            <person name="Singh K.B."/>
            <person name="Datta S.K."/>
            <person name="Jackson S.A."/>
            <person name="Wang J."/>
            <person name="Cook D.R."/>
        </authorList>
    </citation>
    <scope>NUCLEOTIDE SEQUENCE [LARGE SCALE GENOMIC DNA]</scope>
    <source>
        <strain evidence="3">cv. CDC Frontier</strain>
    </source>
</reference>
<feature type="compositionally biased region" description="Low complexity" evidence="1">
    <location>
        <begin position="122"/>
        <end position="132"/>
    </location>
</feature>
<dbReference type="OrthoDB" id="848707at2759"/>
<dbReference type="InterPro" id="IPR046796">
    <property type="entry name" value="Transposase_32_dom"/>
</dbReference>
<proteinExistence type="predicted"/>
<dbReference type="Proteomes" id="UP000087171">
    <property type="component" value="Chromosome Ca5"/>
</dbReference>
<dbReference type="RefSeq" id="XP_012570890.1">
    <property type="nucleotide sequence ID" value="XM_012715436.1"/>
</dbReference>
<gene>
    <name evidence="4" type="primary">LOC101510270</name>
</gene>
<feature type="compositionally biased region" description="Polar residues" evidence="1">
    <location>
        <begin position="446"/>
        <end position="457"/>
    </location>
</feature>
<feature type="compositionally biased region" description="Basic residues" evidence="1">
    <location>
        <begin position="420"/>
        <end position="431"/>
    </location>
</feature>
<protein>
    <submittedName>
        <fullName evidence="4">Uncharacterized protein LOC101510270</fullName>
    </submittedName>
</protein>
<dbReference type="Pfam" id="PF20167">
    <property type="entry name" value="Transposase_32"/>
    <property type="match status" value="1"/>
</dbReference>
<feature type="compositionally biased region" description="Polar residues" evidence="1">
    <location>
        <begin position="87"/>
        <end position="108"/>
    </location>
</feature>
<feature type="compositionally biased region" description="Polar residues" evidence="1">
    <location>
        <begin position="46"/>
        <end position="58"/>
    </location>
</feature>
<evidence type="ECO:0000259" key="2">
    <source>
        <dbReference type="Pfam" id="PF20167"/>
    </source>
</evidence>
<evidence type="ECO:0000313" key="4">
    <source>
        <dbReference type="RefSeq" id="XP_012570890.1"/>
    </source>
</evidence>
<keyword evidence="3" id="KW-1185">Reference proteome</keyword>
<feature type="region of interest" description="Disordered" evidence="1">
    <location>
        <begin position="76"/>
        <end position="145"/>
    </location>
</feature>
<accession>A0A1S3E544</accession>
<dbReference type="PaxDb" id="3827-XP_004499401.1"/>
<reference evidence="4" key="2">
    <citation type="submission" date="2025-08" db="UniProtKB">
        <authorList>
            <consortium name="RefSeq"/>
        </authorList>
    </citation>
    <scope>IDENTIFICATION</scope>
    <source>
        <tissue evidence="4">Etiolated seedlings</tissue>
    </source>
</reference>
<feature type="region of interest" description="Disordered" evidence="1">
    <location>
        <begin position="1"/>
        <end position="61"/>
    </location>
</feature>
<sequence length="457" mass="50827">MDKNEEDELSSSRVPGPHEEDESDPTSQQPPRGWKTVTHHPPDLTIGNTEDGYSQTIPFSLFPPLNKMARIKSTAKRKISSFDPETDSQNYSSSESAGQKISHKSASPPQVPPQTPSKKTKNPSSSKPTASTRKPSRVQYGAVSSRKKVPQDFTVHVKCCSSSKTTSSVPLFDSTDSETNYTSKWINKFLVHGKHIDLINLKNGGFNVEEEFDKLGWTSFFRVIEPQYTRLVKAFYVACNGCKGSPGFSFVLEGVYLEVNPTTLCKILDLQDAGAHCFAETWYMQYLITRTSVLQNIMINPLKPLVASNLPPMCRIFHNICVHSIVPRAGSFEKVTKLDILIIHHLLTGTPLHLGNIICSYMLNAAIVVRSAPYGMILTKVFKFFKVPLDDEESIQCNNFFSMKIIKQMHIDLPKQTPTSRKKKSASKKQKSASPPSHSRTPTSSFNSAGSTLPQSP</sequence>
<evidence type="ECO:0000256" key="1">
    <source>
        <dbReference type="SAM" id="MobiDB-lite"/>
    </source>
</evidence>
<dbReference type="AlphaFoldDB" id="A0A1S3E544"/>
<feature type="domain" description="Putative plant transposon protein" evidence="2">
    <location>
        <begin position="214"/>
        <end position="388"/>
    </location>
</feature>
<evidence type="ECO:0000313" key="3">
    <source>
        <dbReference type="Proteomes" id="UP000087171"/>
    </source>
</evidence>
<name>A0A1S3E544_CICAR</name>
<organism evidence="3 4">
    <name type="scientific">Cicer arietinum</name>
    <name type="common">Chickpea</name>
    <name type="synonym">Garbanzo</name>
    <dbReference type="NCBI Taxonomy" id="3827"/>
    <lineage>
        <taxon>Eukaryota</taxon>
        <taxon>Viridiplantae</taxon>
        <taxon>Streptophyta</taxon>
        <taxon>Embryophyta</taxon>
        <taxon>Tracheophyta</taxon>
        <taxon>Spermatophyta</taxon>
        <taxon>Magnoliopsida</taxon>
        <taxon>eudicotyledons</taxon>
        <taxon>Gunneridae</taxon>
        <taxon>Pentapetalae</taxon>
        <taxon>rosids</taxon>
        <taxon>fabids</taxon>
        <taxon>Fabales</taxon>
        <taxon>Fabaceae</taxon>
        <taxon>Papilionoideae</taxon>
        <taxon>50 kb inversion clade</taxon>
        <taxon>NPAAA clade</taxon>
        <taxon>Hologalegina</taxon>
        <taxon>IRL clade</taxon>
        <taxon>Cicereae</taxon>
        <taxon>Cicer</taxon>
    </lineage>
</organism>
<feature type="compositionally biased region" description="Low complexity" evidence="1">
    <location>
        <begin position="432"/>
        <end position="445"/>
    </location>
</feature>
<feature type="region of interest" description="Disordered" evidence="1">
    <location>
        <begin position="413"/>
        <end position="457"/>
    </location>
</feature>